<feature type="chain" id="PRO_5012991225" description="Neurotransmitter-gated ion-channel ligand-binding domain-containing protein" evidence="1">
    <location>
        <begin position="20"/>
        <end position="156"/>
    </location>
</feature>
<protein>
    <recommendedName>
        <fullName evidence="2">Neurotransmitter-gated ion-channel ligand-binding domain-containing protein</fullName>
    </recommendedName>
</protein>
<comment type="caution">
    <text evidence="3">The sequence shown here is derived from an EMBL/GenBank/DDBJ whole genome shotgun (WGS) entry which is preliminary data.</text>
</comment>
<dbReference type="Proteomes" id="UP000218231">
    <property type="component" value="Unassembled WGS sequence"/>
</dbReference>
<dbReference type="STRING" id="2018661.A0A2A2JVG6"/>
<dbReference type="InterPro" id="IPR036734">
    <property type="entry name" value="Neur_chan_lig-bd_sf"/>
</dbReference>
<organism evidence="3 4">
    <name type="scientific">Diploscapter pachys</name>
    <dbReference type="NCBI Taxonomy" id="2018661"/>
    <lineage>
        <taxon>Eukaryota</taxon>
        <taxon>Metazoa</taxon>
        <taxon>Ecdysozoa</taxon>
        <taxon>Nematoda</taxon>
        <taxon>Chromadorea</taxon>
        <taxon>Rhabditida</taxon>
        <taxon>Rhabditina</taxon>
        <taxon>Rhabditomorpha</taxon>
        <taxon>Rhabditoidea</taxon>
        <taxon>Rhabditidae</taxon>
        <taxon>Diploscapter</taxon>
    </lineage>
</organism>
<gene>
    <name evidence="3" type="ORF">WR25_12756</name>
</gene>
<dbReference type="Gene3D" id="2.70.170.10">
    <property type="entry name" value="Neurotransmitter-gated ion-channel ligand-binding domain"/>
    <property type="match status" value="1"/>
</dbReference>
<name>A0A2A2JVG6_9BILA</name>
<dbReference type="AlphaFoldDB" id="A0A2A2JVG6"/>
<evidence type="ECO:0000259" key="2">
    <source>
        <dbReference type="Pfam" id="PF02931"/>
    </source>
</evidence>
<proteinExistence type="predicted"/>
<reference evidence="3 4" key="1">
    <citation type="journal article" date="2017" name="Curr. Biol.">
        <title>Genome architecture and evolution of a unichromosomal asexual nematode.</title>
        <authorList>
            <person name="Fradin H."/>
            <person name="Zegar C."/>
            <person name="Gutwein M."/>
            <person name="Lucas J."/>
            <person name="Kovtun M."/>
            <person name="Corcoran D."/>
            <person name="Baugh L.R."/>
            <person name="Kiontke K."/>
            <person name="Gunsalus K."/>
            <person name="Fitch D.H."/>
            <person name="Piano F."/>
        </authorList>
    </citation>
    <scope>NUCLEOTIDE SEQUENCE [LARGE SCALE GENOMIC DNA]</scope>
    <source>
        <strain evidence="3">PF1309</strain>
    </source>
</reference>
<evidence type="ECO:0000313" key="4">
    <source>
        <dbReference type="Proteomes" id="UP000218231"/>
    </source>
</evidence>
<evidence type="ECO:0000256" key="1">
    <source>
        <dbReference type="SAM" id="SignalP"/>
    </source>
</evidence>
<accession>A0A2A2JVG6</accession>
<sequence>MFFLLYFSLLHLRHIYVAAHYYDDQMEIEKPEIIHYPNNKAKYRNCTRDTDIMDRLLNDTGYNKYRIPNDDGMQVTVEIWIQAITSIDELTNDFEMDIYITENWLDPALDFSHMNPCKGNLSLNHQVFNKLWTPNSCFVNSKVAVIHDSPFRQDNQ</sequence>
<dbReference type="OrthoDB" id="407674at2759"/>
<keyword evidence="1" id="KW-0732">Signal</keyword>
<dbReference type="GO" id="GO:0005230">
    <property type="term" value="F:extracellular ligand-gated monoatomic ion channel activity"/>
    <property type="evidence" value="ECO:0007669"/>
    <property type="project" value="InterPro"/>
</dbReference>
<keyword evidence="4" id="KW-1185">Reference proteome</keyword>
<feature type="signal peptide" evidence="1">
    <location>
        <begin position="1"/>
        <end position="19"/>
    </location>
</feature>
<evidence type="ECO:0000313" key="3">
    <source>
        <dbReference type="EMBL" id="PAV65668.1"/>
    </source>
</evidence>
<dbReference type="InterPro" id="IPR006202">
    <property type="entry name" value="Neur_chan_lig-bd"/>
</dbReference>
<feature type="domain" description="Neurotransmitter-gated ion-channel ligand-binding" evidence="2">
    <location>
        <begin position="50"/>
        <end position="151"/>
    </location>
</feature>
<dbReference type="SUPFAM" id="SSF63712">
    <property type="entry name" value="Nicotinic receptor ligand binding domain-like"/>
    <property type="match status" value="1"/>
</dbReference>
<dbReference type="Pfam" id="PF02931">
    <property type="entry name" value="Neur_chan_LBD"/>
    <property type="match status" value="1"/>
</dbReference>
<dbReference type="GO" id="GO:0016020">
    <property type="term" value="C:membrane"/>
    <property type="evidence" value="ECO:0007669"/>
    <property type="project" value="InterPro"/>
</dbReference>
<dbReference type="EMBL" id="LIAE01010200">
    <property type="protein sequence ID" value="PAV65668.1"/>
    <property type="molecule type" value="Genomic_DNA"/>
</dbReference>